<proteinExistence type="predicted"/>
<comment type="caution">
    <text evidence="2">The sequence shown here is derived from an EMBL/GenBank/DDBJ whole genome shotgun (WGS) entry which is preliminary data.</text>
</comment>
<evidence type="ECO:0000313" key="3">
    <source>
        <dbReference type="Proteomes" id="UP001050691"/>
    </source>
</evidence>
<keyword evidence="3" id="KW-1185">Reference proteome</keyword>
<reference evidence="2" key="1">
    <citation type="submission" date="2021-10" db="EMBL/GenBank/DDBJ databases">
        <title>De novo Genome Assembly of Clathrus columnatus (Basidiomycota, Fungi) Using Illumina and Nanopore Sequence Data.</title>
        <authorList>
            <person name="Ogiso-Tanaka E."/>
            <person name="Itagaki H."/>
            <person name="Hosoya T."/>
            <person name="Hosaka K."/>
        </authorList>
    </citation>
    <scope>NUCLEOTIDE SEQUENCE</scope>
    <source>
        <strain evidence="2">MO-923</strain>
    </source>
</reference>
<gene>
    <name evidence="2" type="ORF">Clacol_010375</name>
</gene>
<evidence type="ECO:0008006" key="4">
    <source>
        <dbReference type="Google" id="ProtNLM"/>
    </source>
</evidence>
<organism evidence="2 3">
    <name type="scientific">Clathrus columnatus</name>
    <dbReference type="NCBI Taxonomy" id="1419009"/>
    <lineage>
        <taxon>Eukaryota</taxon>
        <taxon>Fungi</taxon>
        <taxon>Dikarya</taxon>
        <taxon>Basidiomycota</taxon>
        <taxon>Agaricomycotina</taxon>
        <taxon>Agaricomycetes</taxon>
        <taxon>Phallomycetidae</taxon>
        <taxon>Phallales</taxon>
        <taxon>Clathraceae</taxon>
        <taxon>Clathrus</taxon>
    </lineage>
</organism>
<feature type="compositionally biased region" description="Basic residues" evidence="1">
    <location>
        <begin position="244"/>
        <end position="253"/>
    </location>
</feature>
<evidence type="ECO:0000313" key="2">
    <source>
        <dbReference type="EMBL" id="GJJ16096.1"/>
    </source>
</evidence>
<name>A0AAV5AN72_9AGAM</name>
<dbReference type="AlphaFoldDB" id="A0AAV5AN72"/>
<accession>A0AAV5AN72</accession>
<feature type="compositionally biased region" description="Polar residues" evidence="1">
    <location>
        <begin position="254"/>
        <end position="263"/>
    </location>
</feature>
<protein>
    <recommendedName>
        <fullName evidence="4">HNH nuclease domain-containing protein</fullName>
    </recommendedName>
</protein>
<feature type="region of interest" description="Disordered" evidence="1">
    <location>
        <begin position="232"/>
        <end position="277"/>
    </location>
</feature>
<dbReference type="Proteomes" id="UP001050691">
    <property type="component" value="Unassembled WGS sequence"/>
</dbReference>
<evidence type="ECO:0000256" key="1">
    <source>
        <dbReference type="SAM" id="MobiDB-lite"/>
    </source>
</evidence>
<sequence length="366" mass="42514">MSPPRSAAKRRVDKATKSLTGTKCLIENTDEHNQVQYVHCLPPTTNSSILDFLEYHWNLDRGTLNVDSRENVIRLSPKFQYLFENKLMFLLPEPHIINLYYEAATARLTPAQRRASFPERTYQYRLIAHPYMKRVPIHRQRDSSIENDDSALVFTDFAFHSYPYDRFPVIVSHVHPRYVIYNAGQKISRNCRTYLEEFPSLALDILGVKDTYEAWTSAPKYNDPFLETKMAPQDVDIDSDSNATRKRRARTKPQKQNPQTANRPSKRTTKDQPRGNKALQLEYNGVKSPTSQIRQDERIGSLSDRWLDEQTLREFDDTKKITSLDKSWDSRMTLISRWVDDVMSHYQAFQVLPLPQGGEAVKEAAP</sequence>
<dbReference type="EMBL" id="BPWL01000012">
    <property type="protein sequence ID" value="GJJ16096.1"/>
    <property type="molecule type" value="Genomic_DNA"/>
</dbReference>